<dbReference type="InterPro" id="IPR013362">
    <property type="entry name" value="Pilus_4_PilV"/>
</dbReference>
<evidence type="ECO:0000259" key="1">
    <source>
        <dbReference type="Pfam" id="PF22150"/>
    </source>
</evidence>
<reference evidence="2 3" key="1">
    <citation type="submission" date="2024-04" db="EMBL/GenBank/DDBJ databases">
        <title>Novel species of the genus Ideonella isolated from streams.</title>
        <authorList>
            <person name="Lu H."/>
        </authorList>
    </citation>
    <scope>NUCLEOTIDE SEQUENCE [LARGE SCALE GENOMIC DNA]</scope>
    <source>
        <strain evidence="2 3">DXS22W</strain>
    </source>
</reference>
<proteinExistence type="predicted"/>
<dbReference type="Proteomes" id="UP001365405">
    <property type="component" value="Unassembled WGS sequence"/>
</dbReference>
<name>A0ABU9CD33_9BURK</name>
<feature type="domain" description="Type IV pilin Tt1218-like" evidence="1">
    <location>
        <begin position="38"/>
        <end position="107"/>
    </location>
</feature>
<dbReference type="Pfam" id="PF22150">
    <property type="entry name" value="Tt1218-like"/>
    <property type="match status" value="1"/>
</dbReference>
<dbReference type="NCBIfam" id="TIGR02523">
    <property type="entry name" value="type_IV_pilV"/>
    <property type="match status" value="1"/>
</dbReference>
<sequence>MSPRRDRPVPRRAARGIALMEALIGVLLLSMAALAYAALQARGLGANASAMWRSKATLMAYEMADRMRANPAGVSAGSYGNLTSAVETPNCGVNSACSTANMALLDFAQWRTGLAAALPNGTGVVCLDATPYDGDGDGPACDGTGSVYAVKVFWKERGQASRLAVPVRP</sequence>
<evidence type="ECO:0000313" key="3">
    <source>
        <dbReference type="Proteomes" id="UP001365405"/>
    </source>
</evidence>
<keyword evidence="3" id="KW-1185">Reference proteome</keyword>
<accession>A0ABU9CD33</accession>
<dbReference type="InterPro" id="IPR054402">
    <property type="entry name" value="Tt1218-like_dom"/>
</dbReference>
<gene>
    <name evidence="2" type="primary">pilV</name>
    <name evidence="2" type="ORF">AACH10_05170</name>
</gene>
<protein>
    <submittedName>
        <fullName evidence="2">Type IV pilus modification protein PilV</fullName>
    </submittedName>
</protein>
<comment type="caution">
    <text evidence="2">The sequence shown here is derived from an EMBL/GenBank/DDBJ whole genome shotgun (WGS) entry which is preliminary data.</text>
</comment>
<organism evidence="2 3">
    <name type="scientific">Pseudaquabacterium inlustre</name>
    <dbReference type="NCBI Taxonomy" id="2984192"/>
    <lineage>
        <taxon>Bacteria</taxon>
        <taxon>Pseudomonadati</taxon>
        <taxon>Pseudomonadota</taxon>
        <taxon>Betaproteobacteria</taxon>
        <taxon>Burkholderiales</taxon>
        <taxon>Sphaerotilaceae</taxon>
        <taxon>Pseudaquabacterium</taxon>
    </lineage>
</organism>
<dbReference type="RefSeq" id="WP_341409303.1">
    <property type="nucleotide sequence ID" value="NZ_JBBUTH010000002.1"/>
</dbReference>
<dbReference type="EMBL" id="JBBUTH010000002">
    <property type="protein sequence ID" value="MEK8049623.1"/>
    <property type="molecule type" value="Genomic_DNA"/>
</dbReference>
<evidence type="ECO:0000313" key="2">
    <source>
        <dbReference type="EMBL" id="MEK8049623.1"/>
    </source>
</evidence>